<comment type="caution">
    <text evidence="2">The sequence shown here is derived from an EMBL/GenBank/DDBJ whole genome shotgun (WGS) entry which is preliminary data.</text>
</comment>
<keyword evidence="2" id="KW-0489">Methyltransferase</keyword>
<dbReference type="GO" id="GO:0008168">
    <property type="term" value="F:methyltransferase activity"/>
    <property type="evidence" value="ECO:0007669"/>
    <property type="project" value="UniProtKB-KW"/>
</dbReference>
<name>A0A167TPZ3_CORFA</name>
<gene>
    <name evidence="2" type="ORF">ISF_05865</name>
</gene>
<keyword evidence="3" id="KW-1185">Reference proteome</keyword>
<evidence type="ECO:0000259" key="1">
    <source>
        <dbReference type="Pfam" id="PF08242"/>
    </source>
</evidence>
<dbReference type="RefSeq" id="XP_018703497.1">
    <property type="nucleotide sequence ID" value="XM_018849470.1"/>
</dbReference>
<evidence type="ECO:0000313" key="2">
    <source>
        <dbReference type="EMBL" id="OAA60826.1"/>
    </source>
</evidence>
<dbReference type="Pfam" id="PF08242">
    <property type="entry name" value="Methyltransf_12"/>
    <property type="match status" value="1"/>
</dbReference>
<sequence length="216" mass="22897">MSDPSLARAALQSWDAHAAAWDASVGLDGNLYWKALQEPCLGRLLGDRLATVPSCRALELSTGNGIGARRLAAAGAQVTATDGSEGMLEGARGDAGGRIGFEKLDVTDDADFAPFVERAAANGGFDVVLMNMSMHDVATLEPLAKHLPQLLTKDGMFVAQLLHPVFMTSTYSKSLDLSFDPVTGERVIVRGKLIKEYLSVKPFGLTLDATHSAPLV</sequence>
<dbReference type="Gene3D" id="3.40.50.150">
    <property type="entry name" value="Vaccinia Virus protein VP39"/>
    <property type="match status" value="1"/>
</dbReference>
<feature type="domain" description="Methyltransferase type 12" evidence="1">
    <location>
        <begin position="58"/>
        <end position="157"/>
    </location>
</feature>
<dbReference type="CDD" id="cd02440">
    <property type="entry name" value="AdoMet_MTases"/>
    <property type="match status" value="1"/>
</dbReference>
<reference evidence="2 3" key="1">
    <citation type="journal article" date="2016" name="Genome Biol. Evol.">
        <title>Divergent and convergent evolution of fungal pathogenicity.</title>
        <authorList>
            <person name="Shang Y."/>
            <person name="Xiao G."/>
            <person name="Zheng P."/>
            <person name="Cen K."/>
            <person name="Zhan S."/>
            <person name="Wang C."/>
        </authorList>
    </citation>
    <scope>NUCLEOTIDE SEQUENCE [LARGE SCALE GENOMIC DNA]</scope>
    <source>
        <strain evidence="2 3">ARSEF 2679</strain>
    </source>
</reference>
<keyword evidence="2" id="KW-0808">Transferase</keyword>
<dbReference type="AlphaFoldDB" id="A0A167TPZ3"/>
<dbReference type="GO" id="GO:0032259">
    <property type="term" value="P:methylation"/>
    <property type="evidence" value="ECO:0007669"/>
    <property type="project" value="UniProtKB-KW"/>
</dbReference>
<proteinExistence type="predicted"/>
<accession>A0A167TPZ3</accession>
<dbReference type="OrthoDB" id="6329284at2759"/>
<organism evidence="2 3">
    <name type="scientific">Cordyceps fumosorosea (strain ARSEF 2679)</name>
    <name type="common">Isaria fumosorosea</name>
    <dbReference type="NCBI Taxonomy" id="1081104"/>
    <lineage>
        <taxon>Eukaryota</taxon>
        <taxon>Fungi</taxon>
        <taxon>Dikarya</taxon>
        <taxon>Ascomycota</taxon>
        <taxon>Pezizomycotina</taxon>
        <taxon>Sordariomycetes</taxon>
        <taxon>Hypocreomycetidae</taxon>
        <taxon>Hypocreales</taxon>
        <taxon>Cordycipitaceae</taxon>
        <taxon>Cordyceps</taxon>
    </lineage>
</organism>
<dbReference type="SUPFAM" id="SSF53335">
    <property type="entry name" value="S-adenosyl-L-methionine-dependent methyltransferases"/>
    <property type="match status" value="1"/>
</dbReference>
<evidence type="ECO:0000313" key="3">
    <source>
        <dbReference type="Proteomes" id="UP000076744"/>
    </source>
</evidence>
<protein>
    <submittedName>
        <fullName evidence="2">Methyltransferase type 12</fullName>
    </submittedName>
</protein>
<dbReference type="Proteomes" id="UP000076744">
    <property type="component" value="Unassembled WGS sequence"/>
</dbReference>
<dbReference type="EMBL" id="AZHB01000014">
    <property type="protein sequence ID" value="OAA60826.1"/>
    <property type="molecule type" value="Genomic_DNA"/>
</dbReference>
<dbReference type="InterPro" id="IPR029063">
    <property type="entry name" value="SAM-dependent_MTases_sf"/>
</dbReference>
<dbReference type="InterPro" id="IPR013217">
    <property type="entry name" value="Methyltransf_12"/>
</dbReference>
<dbReference type="GeneID" id="30022157"/>